<proteinExistence type="predicted"/>
<dbReference type="AlphaFoldDB" id="A0A2V2UG78"/>
<gene>
    <name evidence="2" type="ORF">C4B63_354g2</name>
</gene>
<feature type="transmembrane region" description="Helical" evidence="1">
    <location>
        <begin position="128"/>
        <end position="150"/>
    </location>
</feature>
<sequence>MRKTDFFSLRLILEKLSGNVGRRQYRMMCDITRHFERLKEEGIDWHELKWLNRTELMDLFDNILLSRARNELFFFLPLRRRFVGYFVVPIRDTPHRYVSTKAWRSMDGVADSMAIQMMFTLRERRRQILLCCKYIIVLPFVVLSGLVYVLR</sequence>
<comment type="caution">
    <text evidence="2">The sequence shown here is derived from an EMBL/GenBank/DDBJ whole genome shotgun (WGS) entry which is preliminary data.</text>
</comment>
<keyword evidence="1" id="KW-1133">Transmembrane helix</keyword>
<evidence type="ECO:0000313" key="2">
    <source>
        <dbReference type="EMBL" id="PWU83225.1"/>
    </source>
</evidence>
<dbReference type="VEuPathDB" id="TriTrypDB:TcCLB.504109.170"/>
<name>A0A2V2UG78_TRYCR</name>
<evidence type="ECO:0000313" key="3">
    <source>
        <dbReference type="Proteomes" id="UP000246121"/>
    </source>
</evidence>
<dbReference type="VEuPathDB" id="TriTrypDB:Tc_MARK_4062"/>
<reference evidence="2 3" key="1">
    <citation type="journal article" date="2018" name="Microb. Genom.">
        <title>Expanding an expanded genome: long-read sequencing of Trypanosoma cruzi.</title>
        <authorList>
            <person name="Berna L."/>
            <person name="Rodriguez M."/>
            <person name="Chiribao M.L."/>
            <person name="Parodi-Talice A."/>
            <person name="Pita S."/>
            <person name="Rijo G."/>
            <person name="Alvarez-Valin F."/>
            <person name="Robello C."/>
        </authorList>
    </citation>
    <scope>NUCLEOTIDE SEQUENCE [LARGE SCALE GENOMIC DNA]</scope>
    <source>
        <strain evidence="2 3">Dm28c</strain>
    </source>
</reference>
<dbReference type="VEuPathDB" id="TriTrypDB:TCSYLVIO_005409"/>
<dbReference type="VEuPathDB" id="TriTrypDB:ECC02_003590"/>
<dbReference type="VEuPathDB" id="TriTrypDB:TCDM_02051"/>
<dbReference type="EMBL" id="PRFA01000354">
    <property type="protein sequence ID" value="PWU83225.1"/>
    <property type="molecule type" value="Genomic_DNA"/>
</dbReference>
<dbReference type="VEuPathDB" id="TriTrypDB:BCY84_03256"/>
<dbReference type="VEuPathDB" id="TriTrypDB:TcG_02784"/>
<keyword evidence="1" id="KW-0812">Transmembrane</keyword>
<keyword evidence="1" id="KW-0472">Membrane</keyword>
<evidence type="ECO:0000256" key="1">
    <source>
        <dbReference type="SAM" id="Phobius"/>
    </source>
</evidence>
<accession>A0A2V2UG78</accession>
<dbReference type="VEuPathDB" id="TriTrypDB:TcYC6_0075620"/>
<organism evidence="2 3">
    <name type="scientific">Trypanosoma cruzi</name>
    <dbReference type="NCBI Taxonomy" id="5693"/>
    <lineage>
        <taxon>Eukaryota</taxon>
        <taxon>Discoba</taxon>
        <taxon>Euglenozoa</taxon>
        <taxon>Kinetoplastea</taxon>
        <taxon>Metakinetoplastina</taxon>
        <taxon>Trypanosomatida</taxon>
        <taxon>Trypanosomatidae</taxon>
        <taxon>Trypanosoma</taxon>
        <taxon>Schizotrypanum</taxon>
    </lineage>
</organism>
<dbReference type="Proteomes" id="UP000246121">
    <property type="component" value="Unassembled WGS sequence"/>
</dbReference>
<protein>
    <submittedName>
        <fullName evidence="2">Uncharacterized protein</fullName>
    </submittedName>
</protein>
<dbReference type="VEuPathDB" id="TriTrypDB:TcCL_NonESM07565"/>
<dbReference type="VEuPathDB" id="TriTrypDB:C4B63_354g2"/>
<dbReference type="VEuPathDB" id="TriTrypDB:C3747_9g189"/>